<feature type="compositionally biased region" description="Low complexity" evidence="1">
    <location>
        <begin position="188"/>
        <end position="207"/>
    </location>
</feature>
<feature type="chain" id="PRO_5013951218" evidence="2">
    <location>
        <begin position="33"/>
        <end position="250"/>
    </location>
</feature>
<dbReference type="Proteomes" id="UP000217199">
    <property type="component" value="Unassembled WGS sequence"/>
</dbReference>
<dbReference type="AlphaFoldDB" id="A0A286U7L1"/>
<gene>
    <name evidence="3" type="ORF">PNOK_0926800</name>
</gene>
<dbReference type="OrthoDB" id="3241054at2759"/>
<dbReference type="STRING" id="2282107.A0A286U7L1"/>
<evidence type="ECO:0000313" key="3">
    <source>
        <dbReference type="EMBL" id="PAV15504.1"/>
    </source>
</evidence>
<evidence type="ECO:0000256" key="1">
    <source>
        <dbReference type="SAM" id="MobiDB-lite"/>
    </source>
</evidence>
<proteinExistence type="predicted"/>
<accession>A0A286U7L1</accession>
<evidence type="ECO:0000313" key="4">
    <source>
        <dbReference type="Proteomes" id="UP000217199"/>
    </source>
</evidence>
<feature type="signal peptide" evidence="2">
    <location>
        <begin position="1"/>
        <end position="32"/>
    </location>
</feature>
<comment type="caution">
    <text evidence="3">The sequence shown here is derived from an EMBL/GenBank/DDBJ whole genome shotgun (WGS) entry which is preliminary data.</text>
</comment>
<keyword evidence="4" id="KW-1185">Reference proteome</keyword>
<organism evidence="3 4">
    <name type="scientific">Pyrrhoderma noxium</name>
    <dbReference type="NCBI Taxonomy" id="2282107"/>
    <lineage>
        <taxon>Eukaryota</taxon>
        <taxon>Fungi</taxon>
        <taxon>Dikarya</taxon>
        <taxon>Basidiomycota</taxon>
        <taxon>Agaricomycotina</taxon>
        <taxon>Agaricomycetes</taxon>
        <taxon>Hymenochaetales</taxon>
        <taxon>Hymenochaetaceae</taxon>
        <taxon>Pyrrhoderma</taxon>
    </lineage>
</organism>
<reference evidence="3 4" key="1">
    <citation type="journal article" date="2017" name="Mol. Ecol.">
        <title>Comparative and population genomic landscape of Phellinus noxius: A hypervariable fungus causing root rot in trees.</title>
        <authorList>
            <person name="Chung C.L."/>
            <person name="Lee T.J."/>
            <person name="Akiba M."/>
            <person name="Lee H.H."/>
            <person name="Kuo T.H."/>
            <person name="Liu D."/>
            <person name="Ke H.M."/>
            <person name="Yokoi T."/>
            <person name="Roa M.B."/>
            <person name="Lu M.J."/>
            <person name="Chang Y.Y."/>
            <person name="Ann P.J."/>
            <person name="Tsai J.N."/>
            <person name="Chen C.Y."/>
            <person name="Tzean S.S."/>
            <person name="Ota Y."/>
            <person name="Hattori T."/>
            <person name="Sahashi N."/>
            <person name="Liou R.F."/>
            <person name="Kikuchi T."/>
            <person name="Tsai I.J."/>
        </authorList>
    </citation>
    <scope>NUCLEOTIDE SEQUENCE [LARGE SCALE GENOMIC DNA]</scope>
    <source>
        <strain evidence="3 4">FFPRI411160</strain>
    </source>
</reference>
<evidence type="ECO:0000256" key="2">
    <source>
        <dbReference type="SAM" id="SignalP"/>
    </source>
</evidence>
<dbReference type="EMBL" id="NBII01000010">
    <property type="protein sequence ID" value="PAV15504.1"/>
    <property type="molecule type" value="Genomic_DNA"/>
</dbReference>
<feature type="region of interest" description="Disordered" evidence="1">
    <location>
        <begin position="188"/>
        <end position="221"/>
    </location>
</feature>
<name>A0A286U7L1_9AGAM</name>
<keyword evidence="2" id="KW-0732">Signal</keyword>
<dbReference type="InParanoid" id="A0A286U7L1"/>
<protein>
    <submittedName>
        <fullName evidence="3">Uncharacterized protein</fullName>
    </submittedName>
</protein>
<sequence length="250" mass="24970">MMPRSDIRIMFALKKFSSLALLVLSLSYQVSGHAIVTPALGVTGTPARSDVTKPSTNTPCGKGVNVASAISGSTAVQASGNAFTVSVTNFNGGKDGSTELVKSSIDPSGTGNSFTGGSVTFTTNGDANPSTTGTVQVSGTLPSGTTCTGGNDGASCLVSFTTAGGFGNCVLVSQGTGAGTAAAATNGTTTTTGTGTGNTTTTTTTTGKGHRKNKAKQNAAAAGTRLARSLKMRKELGEQLLKKRSWVWAE</sequence>